<comment type="caution">
    <text evidence="1">The sequence shown here is derived from an EMBL/GenBank/DDBJ whole genome shotgun (WGS) entry which is preliminary data.</text>
</comment>
<keyword evidence="2" id="KW-1185">Reference proteome</keyword>
<dbReference type="Proteomes" id="UP000316649">
    <property type="component" value="Unassembled WGS sequence"/>
</dbReference>
<dbReference type="EMBL" id="VMNH01000001">
    <property type="protein sequence ID" value="TVO78997.1"/>
    <property type="molecule type" value="Genomic_DNA"/>
</dbReference>
<organism evidence="1 2">
    <name type="scientific">Sedimenticola selenatireducens</name>
    <dbReference type="NCBI Taxonomy" id="191960"/>
    <lineage>
        <taxon>Bacteria</taxon>
        <taxon>Pseudomonadati</taxon>
        <taxon>Pseudomonadota</taxon>
        <taxon>Gammaproteobacteria</taxon>
        <taxon>Chromatiales</taxon>
        <taxon>Sedimenticolaceae</taxon>
        <taxon>Sedimenticola</taxon>
    </lineage>
</organism>
<sequence>MRVALFFVAFSFLFAFVLPQLVSTLFKDDDQVAWQLMQGADPTTILEETASGIPEAGCGAEGYLYYQNREGFQFIRNEKNPYILVLIGDKPIIFRIKDESNDALPVDNAPEIKSILKVLETLLVDCIKGRTPPQSSVLVIHTDS</sequence>
<accession>A0A557SNJ0</accession>
<protein>
    <submittedName>
        <fullName evidence="1">Uncharacterized protein</fullName>
    </submittedName>
</protein>
<evidence type="ECO:0000313" key="2">
    <source>
        <dbReference type="Proteomes" id="UP000316649"/>
    </source>
</evidence>
<dbReference type="RefSeq" id="WP_144356954.1">
    <property type="nucleotide sequence ID" value="NZ_VMNH01000001.1"/>
</dbReference>
<name>A0A557SNJ0_9GAMM</name>
<evidence type="ECO:0000313" key="1">
    <source>
        <dbReference type="EMBL" id="TVO78997.1"/>
    </source>
</evidence>
<dbReference type="OrthoDB" id="9877382at2"/>
<gene>
    <name evidence="1" type="ORF">FHP88_00075</name>
</gene>
<dbReference type="AlphaFoldDB" id="A0A557SNJ0"/>
<reference evidence="1 2" key="1">
    <citation type="submission" date="2019-07" db="EMBL/GenBank/DDBJ databases">
        <title>The pathways for chlorine oxyanion respiration interact through the shared metabolite chlorate.</title>
        <authorList>
            <person name="Barnum T.P."/>
            <person name="Cheng Y."/>
            <person name="Hill K.A."/>
            <person name="Lucas L.N."/>
            <person name="Carlson H.K."/>
            <person name="Coates J.D."/>
        </authorList>
    </citation>
    <scope>NUCLEOTIDE SEQUENCE [LARGE SCALE GENOMIC DNA]</scope>
    <source>
        <strain evidence="1 2">BK-1</strain>
    </source>
</reference>
<proteinExistence type="predicted"/>